<evidence type="ECO:0000313" key="8">
    <source>
        <dbReference type="Proteomes" id="UP000249204"/>
    </source>
</evidence>
<sequence>MPLMESAQKFLLGSLVTIGAYIFGGWSEGLMTLAILCIVDYVTGMAASVYEGNKYPNDPTKGLSSNKGFWGIFKKFLMFVVIAILYRVDSLLGLNGTLGFMLGGLFFYIGNELISLIENLVRLDVPLPKQLKQAVSVFQQKSDQKIQESETKE</sequence>
<dbReference type="InterPro" id="IPR006480">
    <property type="entry name" value="Phage_holin_4_1"/>
</dbReference>
<protein>
    <submittedName>
        <fullName evidence="7">Holin</fullName>
    </submittedName>
</protein>
<name>A0A2W6PH70_9BACL</name>
<accession>A0A2W6PH70</accession>
<keyword evidence="4 6" id="KW-0472">Membrane</keyword>
<evidence type="ECO:0000313" key="7">
    <source>
        <dbReference type="EMBL" id="PZT57526.1"/>
    </source>
</evidence>
<evidence type="ECO:0000256" key="2">
    <source>
        <dbReference type="ARBA" id="ARBA00022692"/>
    </source>
</evidence>
<gene>
    <name evidence="7" type="ORF">DN757_02410</name>
</gene>
<dbReference type="EMBL" id="QKWW01000006">
    <property type="protein sequence ID" value="PZT57526.1"/>
    <property type="molecule type" value="Genomic_DNA"/>
</dbReference>
<evidence type="ECO:0000256" key="1">
    <source>
        <dbReference type="ARBA" id="ARBA00004141"/>
    </source>
</evidence>
<dbReference type="NCBIfam" id="TIGR01593">
    <property type="entry name" value="holin_tox_secr"/>
    <property type="match status" value="1"/>
</dbReference>
<comment type="subcellular location">
    <subcellularLocation>
        <location evidence="1">Membrane</location>
        <topology evidence="1">Multi-pass membrane protein</topology>
    </subcellularLocation>
</comment>
<keyword evidence="2 6" id="KW-0812">Transmembrane</keyword>
<organism evidence="7 8">
    <name type="scientific">Paenibacillus silvae</name>
    <dbReference type="NCBI Taxonomy" id="1325358"/>
    <lineage>
        <taxon>Bacteria</taxon>
        <taxon>Bacillati</taxon>
        <taxon>Bacillota</taxon>
        <taxon>Bacilli</taxon>
        <taxon>Bacillales</taxon>
        <taxon>Paenibacillaceae</taxon>
        <taxon>Paenibacillus</taxon>
    </lineage>
</organism>
<feature type="transmembrane region" description="Helical" evidence="6">
    <location>
        <begin position="6"/>
        <end position="23"/>
    </location>
</feature>
<feature type="transmembrane region" description="Helical" evidence="6">
    <location>
        <begin position="30"/>
        <end position="49"/>
    </location>
</feature>
<evidence type="ECO:0000256" key="3">
    <source>
        <dbReference type="ARBA" id="ARBA00022989"/>
    </source>
</evidence>
<comment type="caution">
    <text evidence="7">The sequence shown here is derived from an EMBL/GenBank/DDBJ whole genome shotgun (WGS) entry which is preliminary data.</text>
</comment>
<proteinExistence type="inferred from homology"/>
<dbReference type="Proteomes" id="UP000249204">
    <property type="component" value="Unassembled WGS sequence"/>
</dbReference>
<dbReference type="GO" id="GO:0016020">
    <property type="term" value="C:membrane"/>
    <property type="evidence" value="ECO:0007669"/>
    <property type="project" value="UniProtKB-SubCell"/>
</dbReference>
<reference evidence="7 8" key="1">
    <citation type="submission" date="2018-06" db="EMBL/GenBank/DDBJ databases">
        <title>Isolation of heavy metals resistant Paenibacillus silvae NC2 from Gold-Copper mine in ZiJin, China.</title>
        <authorList>
            <person name="Xu J."/>
            <person name="Mazhar H.S."/>
            <person name="Rensing C."/>
        </authorList>
    </citation>
    <scope>NUCLEOTIDE SEQUENCE [LARGE SCALE GENOMIC DNA]</scope>
    <source>
        <strain evidence="7 8">NC2</strain>
    </source>
</reference>
<comment type="similarity">
    <text evidence="5">Belongs to the bacteriophage holin family. Cp-1 holin subfamily.</text>
</comment>
<dbReference type="AlphaFoldDB" id="A0A2W6PH70"/>
<keyword evidence="3 6" id="KW-1133">Transmembrane helix</keyword>
<evidence type="ECO:0000256" key="6">
    <source>
        <dbReference type="SAM" id="Phobius"/>
    </source>
</evidence>
<evidence type="ECO:0000256" key="4">
    <source>
        <dbReference type="ARBA" id="ARBA00023136"/>
    </source>
</evidence>
<dbReference type="Pfam" id="PF05105">
    <property type="entry name" value="Phage_holin_4_1"/>
    <property type="match status" value="1"/>
</dbReference>
<evidence type="ECO:0000256" key="5">
    <source>
        <dbReference type="ARBA" id="ARBA00023600"/>
    </source>
</evidence>
<feature type="transmembrane region" description="Helical" evidence="6">
    <location>
        <begin position="98"/>
        <end position="117"/>
    </location>
</feature>
<feature type="transmembrane region" description="Helical" evidence="6">
    <location>
        <begin position="69"/>
        <end position="86"/>
    </location>
</feature>